<dbReference type="Pfam" id="PF01370">
    <property type="entry name" value="Epimerase"/>
    <property type="match status" value="1"/>
</dbReference>
<dbReference type="Gene3D" id="3.40.50.720">
    <property type="entry name" value="NAD(P)-binding Rossmann-like Domain"/>
    <property type="match status" value="1"/>
</dbReference>
<evidence type="ECO:0000313" key="7">
    <source>
        <dbReference type="Proteomes" id="UP000242164"/>
    </source>
</evidence>
<dbReference type="InterPro" id="IPR001509">
    <property type="entry name" value="Epimerase_deHydtase"/>
</dbReference>
<organism evidence="6 7">
    <name type="scientific">Bacillus cytotoxicus</name>
    <dbReference type="NCBI Taxonomy" id="580165"/>
    <lineage>
        <taxon>Bacteria</taxon>
        <taxon>Bacillati</taxon>
        <taxon>Bacillota</taxon>
        <taxon>Bacilli</taxon>
        <taxon>Bacillales</taxon>
        <taxon>Bacillaceae</taxon>
        <taxon>Bacillus</taxon>
        <taxon>Bacillus cereus group</taxon>
    </lineage>
</organism>
<gene>
    <name evidence="6" type="ORF">BCB44BAC_00479</name>
</gene>
<keyword evidence="4" id="KW-0456">Lyase</keyword>
<keyword evidence="3" id="KW-0520">NAD</keyword>
<name>A0AAX2CCJ0_9BACI</name>
<dbReference type="SUPFAM" id="SSF51735">
    <property type="entry name" value="NAD(P)-binding Rossmann-fold domains"/>
    <property type="match status" value="1"/>
</dbReference>
<comment type="caution">
    <text evidence="6">The sequence shown here is derived from an EMBL/GenBank/DDBJ whole genome shotgun (WGS) entry which is preliminary data.</text>
</comment>
<dbReference type="InterPro" id="IPR044516">
    <property type="entry name" value="UXS-like"/>
</dbReference>
<keyword evidence="2" id="KW-0210">Decarboxylase</keyword>
<dbReference type="InterPro" id="IPR036291">
    <property type="entry name" value="NAD(P)-bd_dom_sf"/>
</dbReference>
<evidence type="ECO:0000256" key="1">
    <source>
        <dbReference type="ARBA" id="ARBA00001911"/>
    </source>
</evidence>
<dbReference type="Proteomes" id="UP000242164">
    <property type="component" value="Unassembled WGS sequence"/>
</dbReference>
<proteinExistence type="predicted"/>
<protein>
    <submittedName>
        <fullName evidence="6">NAD-dependent epimerase/dehydratase</fullName>
    </submittedName>
</protein>
<reference evidence="6 7" key="1">
    <citation type="submission" date="2016-08" db="EMBL/GenBank/DDBJ databases">
        <authorList>
            <person name="Loux V."/>
            <person name="Rue O."/>
        </authorList>
    </citation>
    <scope>NUCLEOTIDE SEQUENCE [LARGE SCALE GENOMIC DNA]</scope>
    <source>
        <strain evidence="6 7">AFSSA_08CEB44bac</strain>
    </source>
</reference>
<feature type="domain" description="NAD-dependent epimerase/dehydratase" evidence="5">
    <location>
        <begin position="6"/>
        <end position="242"/>
    </location>
</feature>
<dbReference type="GO" id="GO:0042732">
    <property type="term" value="P:D-xylose metabolic process"/>
    <property type="evidence" value="ECO:0007669"/>
    <property type="project" value="InterPro"/>
</dbReference>
<evidence type="ECO:0000256" key="4">
    <source>
        <dbReference type="ARBA" id="ARBA00023239"/>
    </source>
</evidence>
<dbReference type="GO" id="GO:0005737">
    <property type="term" value="C:cytoplasm"/>
    <property type="evidence" value="ECO:0007669"/>
    <property type="project" value="TreeGrafter"/>
</dbReference>
<comment type="cofactor">
    <cofactor evidence="1">
        <name>NAD(+)</name>
        <dbReference type="ChEBI" id="CHEBI:57540"/>
    </cofactor>
</comment>
<evidence type="ECO:0000256" key="2">
    <source>
        <dbReference type="ARBA" id="ARBA00022793"/>
    </source>
</evidence>
<evidence type="ECO:0000259" key="5">
    <source>
        <dbReference type="Pfam" id="PF01370"/>
    </source>
</evidence>
<dbReference type="AlphaFoldDB" id="A0AAX2CCJ0"/>
<dbReference type="PANTHER" id="PTHR43078:SF6">
    <property type="entry name" value="UDP-GLUCURONIC ACID DECARBOXYLASE 1"/>
    <property type="match status" value="1"/>
</dbReference>
<dbReference type="EMBL" id="FMIK01000014">
    <property type="protein sequence ID" value="SCL84036.1"/>
    <property type="molecule type" value="Genomic_DNA"/>
</dbReference>
<dbReference type="RefSeq" id="WP_048724239.1">
    <property type="nucleotide sequence ID" value="NZ_CP024101.1"/>
</dbReference>
<evidence type="ECO:0000313" key="6">
    <source>
        <dbReference type="EMBL" id="SCL84036.1"/>
    </source>
</evidence>
<dbReference type="GO" id="GO:0048040">
    <property type="term" value="F:UDP-glucuronate decarboxylase activity"/>
    <property type="evidence" value="ECO:0007669"/>
    <property type="project" value="TreeGrafter"/>
</dbReference>
<sequence>MKKRCLITGGAGFIGSHLAEELVKRGHPVTIVDNFYKGKSKYHEELTGNIPIIPISILDKNSMHELVNQHDVVFHLAAILGVKTTMEKSIELIETNFDGTRNILQAALKGKKKVIFASTSEVYGKGTPPFSEEDDRLYGATSKIRWSYAICKTLEETLCLGYALQGLPVTIVRYFNIYGPRAKDGPYAGVIPRFIRAALQGDDLLVYGDGKQTRCFTYVSDAVEATIAAMDEKVNGEIINIGSEDEKSIQEVAQDIHQLTHSSSKIVHVPFEKVYPHGFEEIPNRKPDVTKLKEMCQFHPNVSWEQGLKETIQWFREIEND</sequence>
<dbReference type="PANTHER" id="PTHR43078">
    <property type="entry name" value="UDP-GLUCURONIC ACID DECARBOXYLASE-RELATED"/>
    <property type="match status" value="1"/>
</dbReference>
<accession>A0AAX2CCJ0</accession>
<dbReference type="GO" id="GO:0070403">
    <property type="term" value="F:NAD+ binding"/>
    <property type="evidence" value="ECO:0007669"/>
    <property type="project" value="InterPro"/>
</dbReference>
<evidence type="ECO:0000256" key="3">
    <source>
        <dbReference type="ARBA" id="ARBA00023027"/>
    </source>
</evidence>